<dbReference type="Pfam" id="PF04122">
    <property type="entry name" value="CW_binding_2"/>
    <property type="match status" value="2"/>
</dbReference>
<dbReference type="PANTHER" id="PTHR30032">
    <property type="entry name" value="N-ACETYLMURAMOYL-L-ALANINE AMIDASE-RELATED"/>
    <property type="match status" value="1"/>
</dbReference>
<evidence type="ECO:0000313" key="2">
    <source>
        <dbReference type="Proteomes" id="UP001171751"/>
    </source>
</evidence>
<dbReference type="InterPro" id="IPR007253">
    <property type="entry name" value="Cell_wall-bd_2"/>
</dbReference>
<gene>
    <name evidence="1" type="ORF">Q4F26_04410</name>
</gene>
<proteinExistence type="predicted"/>
<name>A0AA43UCQ6_9LACT</name>
<dbReference type="GO" id="GO:0030288">
    <property type="term" value="C:outer membrane-bounded periplasmic space"/>
    <property type="evidence" value="ECO:0007669"/>
    <property type="project" value="TreeGrafter"/>
</dbReference>
<dbReference type="EMBL" id="JAUNQW010000016">
    <property type="protein sequence ID" value="MDO5457569.1"/>
    <property type="molecule type" value="Genomic_DNA"/>
</dbReference>
<feature type="non-terminal residue" evidence="1">
    <location>
        <position position="1"/>
    </location>
</feature>
<protein>
    <submittedName>
        <fullName evidence="1">Cell wall-binding repeat-containing protein</fullName>
    </submittedName>
</protein>
<dbReference type="PANTHER" id="PTHR30032:SF4">
    <property type="entry name" value="AMIDASE ENHANCER"/>
    <property type="match status" value="1"/>
</dbReference>
<dbReference type="InterPro" id="IPR051922">
    <property type="entry name" value="Bact_Sporulation_Assoc"/>
</dbReference>
<evidence type="ECO:0000313" key="1">
    <source>
        <dbReference type="EMBL" id="MDO5457569.1"/>
    </source>
</evidence>
<accession>A0AA43UCQ6</accession>
<dbReference type="AlphaFoldDB" id="A0AA43UCQ6"/>
<comment type="caution">
    <text evidence="1">The sequence shown here is derived from an EMBL/GenBank/DDBJ whole genome shotgun (WGS) entry which is preliminary data.</text>
</comment>
<dbReference type="Proteomes" id="UP001171751">
    <property type="component" value="Unassembled WGS sequence"/>
</dbReference>
<keyword evidence="2" id="KW-1185">Reference proteome</keyword>
<organism evidence="1 2">
    <name type="scientific">Atopococcus tabaci</name>
    <dbReference type="NCBI Taxonomy" id="269774"/>
    <lineage>
        <taxon>Bacteria</taxon>
        <taxon>Bacillati</taxon>
        <taxon>Bacillota</taxon>
        <taxon>Bacilli</taxon>
        <taxon>Lactobacillales</taxon>
        <taxon>Carnobacteriaceae</taxon>
        <taxon>Atopococcus</taxon>
    </lineage>
</organism>
<sequence>ELARLYELFGANSAELDQSQFGVTVLGGINSISNDVATAITTALSGSDVDTEGLSYKVGRIGGIDRYHQAFLVAEEIARINEEENEEGADTDAIYIASGDAFSDALAIAAQAGEYRNPVLLTRGNTLNEYAANFLETYISDDSVAAVHESDVTIVGGTSTISQNVANQINAILADKVAAGFDNDINDSDSNIDNNPYYTGPNDSTPMVATVDRIAGANRYEVSRNVNEDATYTDNESGAEAAYTHYLVVSGDHPSDALPASALANQIGAGVLLVSNNTQRAQEQLLAAIENGVTDFTFIGGVNTLSNATFNIFNYSGDTLRAIVNGPGHFNSVIIDQIEDNDGSETENLVNEDPTE</sequence>
<reference evidence="1" key="1">
    <citation type="submission" date="2023-07" db="EMBL/GenBank/DDBJ databases">
        <title>Between Cages and Wild: Unraveling the Impact of Captivity on Animal Microbiomes and Antimicrobial Resistance.</title>
        <authorList>
            <person name="Schmartz G.P."/>
            <person name="Rehner J."/>
            <person name="Schuff M.J."/>
            <person name="Becker S.L."/>
            <person name="Kravczyk M."/>
            <person name="Gurevich A."/>
            <person name="Francke R."/>
            <person name="Mueller R."/>
            <person name="Keller V."/>
            <person name="Keller A."/>
        </authorList>
    </citation>
    <scope>NUCLEOTIDE SEQUENCE</scope>
    <source>
        <strain evidence="1">S39M_St_73</strain>
    </source>
</reference>